<dbReference type="PROSITE" id="PS01033">
    <property type="entry name" value="GLOBIN"/>
    <property type="match status" value="1"/>
</dbReference>
<evidence type="ECO:0000256" key="10">
    <source>
        <dbReference type="SAM" id="MobiDB-lite"/>
    </source>
</evidence>
<evidence type="ECO:0000259" key="11">
    <source>
        <dbReference type="PROSITE" id="PS01033"/>
    </source>
</evidence>
<keyword evidence="7" id="KW-0514">Muscle protein</keyword>
<sequence length="213" mass="23790">MGCCGSKVASEDPRRSNKSVLKSPVLCASSVSQGSKHTHTASTKSTVEEEEEPALDERSILLLQTSWEEFNKINSGQFSNLYGVMIFVKIFQLSPAASTLFDFVDETEEVSLMKNKKMHCQVDHVLNALSTAVTNLGQLAFVAGILQKLGGRHVAYNMQEEYFDSFKIAVMYALEAALEDKLTEEHKAAWKVFLDIVCENMLIGFRKQKQLND</sequence>
<organism evidence="12 13">
    <name type="scientific">Littorina saxatilis</name>
    <dbReference type="NCBI Taxonomy" id="31220"/>
    <lineage>
        <taxon>Eukaryota</taxon>
        <taxon>Metazoa</taxon>
        <taxon>Spiralia</taxon>
        <taxon>Lophotrochozoa</taxon>
        <taxon>Mollusca</taxon>
        <taxon>Gastropoda</taxon>
        <taxon>Caenogastropoda</taxon>
        <taxon>Littorinimorpha</taxon>
        <taxon>Littorinoidea</taxon>
        <taxon>Littorinidae</taxon>
        <taxon>Littorina</taxon>
    </lineage>
</organism>
<comment type="caution">
    <text evidence="12">The sequence shown here is derived from an EMBL/GenBank/DDBJ whole genome shotgun (WGS) entry which is preliminary data.</text>
</comment>
<dbReference type="GO" id="GO:0020037">
    <property type="term" value="F:heme binding"/>
    <property type="evidence" value="ECO:0007669"/>
    <property type="project" value="InterPro"/>
</dbReference>
<evidence type="ECO:0000256" key="3">
    <source>
        <dbReference type="ARBA" id="ARBA00022617"/>
    </source>
</evidence>
<dbReference type="PANTHER" id="PTHR46458:SF1">
    <property type="entry name" value="GEO09476P1"/>
    <property type="match status" value="1"/>
</dbReference>
<evidence type="ECO:0000256" key="5">
    <source>
        <dbReference type="ARBA" id="ARBA00022723"/>
    </source>
</evidence>
<dbReference type="InterPro" id="IPR044399">
    <property type="entry name" value="Mb-like_M"/>
</dbReference>
<dbReference type="InterPro" id="IPR000971">
    <property type="entry name" value="Globin"/>
</dbReference>
<dbReference type="AlphaFoldDB" id="A0AAN9BGS4"/>
<keyword evidence="5" id="KW-0479">Metal-binding</keyword>
<keyword evidence="3 9" id="KW-0349">Heme</keyword>
<evidence type="ECO:0000256" key="6">
    <source>
        <dbReference type="ARBA" id="ARBA00023004"/>
    </source>
</evidence>
<evidence type="ECO:0000256" key="2">
    <source>
        <dbReference type="ARBA" id="ARBA00022448"/>
    </source>
</evidence>
<protein>
    <recommendedName>
        <fullName evidence="1">Globin</fullName>
    </recommendedName>
    <alternativeName>
        <fullName evidence="8">Myoglobin</fullName>
    </alternativeName>
</protein>
<reference evidence="12 13" key="1">
    <citation type="submission" date="2024-02" db="EMBL/GenBank/DDBJ databases">
        <title>Chromosome-scale genome assembly of the rough periwinkle Littorina saxatilis.</title>
        <authorList>
            <person name="De Jode A."/>
            <person name="Faria R."/>
            <person name="Formenti G."/>
            <person name="Sims Y."/>
            <person name="Smith T.P."/>
            <person name="Tracey A."/>
            <person name="Wood J.M.D."/>
            <person name="Zagrodzka Z.B."/>
            <person name="Johannesson K."/>
            <person name="Butlin R.K."/>
            <person name="Leder E.H."/>
        </authorList>
    </citation>
    <scope>NUCLEOTIDE SEQUENCE [LARGE SCALE GENOMIC DNA]</scope>
    <source>
        <strain evidence="12">Snail1</strain>
        <tissue evidence="12">Muscle</tissue>
    </source>
</reference>
<dbReference type="InterPro" id="IPR050532">
    <property type="entry name" value="Globin-like_OT"/>
</dbReference>
<dbReference type="Gene3D" id="1.10.490.10">
    <property type="entry name" value="Globins"/>
    <property type="match status" value="1"/>
</dbReference>
<dbReference type="Pfam" id="PF00042">
    <property type="entry name" value="Globin"/>
    <property type="match status" value="1"/>
</dbReference>
<dbReference type="EMBL" id="JBAMIC010000008">
    <property type="protein sequence ID" value="KAK7104871.1"/>
    <property type="molecule type" value="Genomic_DNA"/>
</dbReference>
<evidence type="ECO:0000313" key="13">
    <source>
        <dbReference type="Proteomes" id="UP001374579"/>
    </source>
</evidence>
<evidence type="ECO:0000256" key="9">
    <source>
        <dbReference type="RuleBase" id="RU000356"/>
    </source>
</evidence>
<keyword evidence="6" id="KW-0408">Iron</keyword>
<evidence type="ECO:0000256" key="7">
    <source>
        <dbReference type="ARBA" id="ARBA00023179"/>
    </source>
</evidence>
<dbReference type="Proteomes" id="UP001374579">
    <property type="component" value="Unassembled WGS sequence"/>
</dbReference>
<feature type="region of interest" description="Disordered" evidence="10">
    <location>
        <begin position="1"/>
        <end position="53"/>
    </location>
</feature>
<keyword evidence="4 9" id="KW-0561">Oxygen transport</keyword>
<evidence type="ECO:0000256" key="1">
    <source>
        <dbReference type="ARBA" id="ARBA00013895"/>
    </source>
</evidence>
<feature type="domain" description="Globin" evidence="11">
    <location>
        <begin position="54"/>
        <end position="206"/>
    </location>
</feature>
<accession>A0AAN9BGS4</accession>
<dbReference type="GO" id="GO:0005344">
    <property type="term" value="F:oxygen carrier activity"/>
    <property type="evidence" value="ECO:0007669"/>
    <property type="project" value="UniProtKB-KW"/>
</dbReference>
<dbReference type="CDD" id="cd01040">
    <property type="entry name" value="Mb-like"/>
    <property type="match status" value="1"/>
</dbReference>
<dbReference type="SUPFAM" id="SSF46458">
    <property type="entry name" value="Globin-like"/>
    <property type="match status" value="1"/>
</dbReference>
<proteinExistence type="inferred from homology"/>
<evidence type="ECO:0000313" key="12">
    <source>
        <dbReference type="EMBL" id="KAK7104871.1"/>
    </source>
</evidence>
<dbReference type="GO" id="GO:0046872">
    <property type="term" value="F:metal ion binding"/>
    <property type="evidence" value="ECO:0007669"/>
    <property type="project" value="UniProtKB-KW"/>
</dbReference>
<name>A0AAN9BGS4_9CAEN</name>
<gene>
    <name evidence="12" type="ORF">V1264_019519</name>
</gene>
<dbReference type="GO" id="GO:0019825">
    <property type="term" value="F:oxygen binding"/>
    <property type="evidence" value="ECO:0007669"/>
    <property type="project" value="InterPro"/>
</dbReference>
<dbReference type="InterPro" id="IPR009050">
    <property type="entry name" value="Globin-like_sf"/>
</dbReference>
<dbReference type="PANTHER" id="PTHR46458">
    <property type="entry name" value="BLR2807 PROTEIN"/>
    <property type="match status" value="1"/>
</dbReference>
<dbReference type="InterPro" id="IPR012292">
    <property type="entry name" value="Globin/Proto"/>
</dbReference>
<evidence type="ECO:0000256" key="4">
    <source>
        <dbReference type="ARBA" id="ARBA00022621"/>
    </source>
</evidence>
<evidence type="ECO:0000256" key="8">
    <source>
        <dbReference type="ARBA" id="ARBA00030087"/>
    </source>
</evidence>
<keyword evidence="2 9" id="KW-0813">Transport</keyword>
<keyword evidence="13" id="KW-1185">Reference proteome</keyword>
<comment type="similarity">
    <text evidence="9">Belongs to the globin family.</text>
</comment>